<dbReference type="Pfam" id="PF07715">
    <property type="entry name" value="Plug"/>
    <property type="match status" value="1"/>
</dbReference>
<comment type="similarity">
    <text evidence="8 9">Belongs to the TonB-dependent receptor family.</text>
</comment>
<dbReference type="Proteomes" id="UP000190150">
    <property type="component" value="Unassembled WGS sequence"/>
</dbReference>
<evidence type="ECO:0000259" key="12">
    <source>
        <dbReference type="Pfam" id="PF07715"/>
    </source>
</evidence>
<dbReference type="GO" id="GO:0044718">
    <property type="term" value="P:siderophore transmembrane transport"/>
    <property type="evidence" value="ECO:0007669"/>
    <property type="project" value="TreeGrafter"/>
</dbReference>
<dbReference type="GO" id="GO:0009279">
    <property type="term" value="C:cell outer membrane"/>
    <property type="evidence" value="ECO:0007669"/>
    <property type="project" value="UniProtKB-SubCell"/>
</dbReference>
<dbReference type="AlphaFoldDB" id="A0A1T5AZS1"/>
<dbReference type="Gene3D" id="2.40.170.20">
    <property type="entry name" value="TonB-dependent receptor, beta-barrel domain"/>
    <property type="match status" value="1"/>
</dbReference>
<keyword evidence="4 8" id="KW-0812">Transmembrane</keyword>
<feature type="domain" description="TonB-dependent receptor-like beta-barrel" evidence="11">
    <location>
        <begin position="304"/>
        <end position="753"/>
    </location>
</feature>
<feature type="signal peptide" evidence="10">
    <location>
        <begin position="1"/>
        <end position="35"/>
    </location>
</feature>
<sequence>MLKGLYLNSVTKRRANRYIFSCALLLVLTSGQGYAQVVQVYVDSSKQQPVQDATLYLGKEAVGSTDKNGQIAVTVTGNTVQRIGVRGIGFKPFEKKVNLDTVRSPLQIVLEQGDQQLEEVVVTAGRRPEFISQVPSSVSILNRQDIESQMNINTNLSSILGNTIPGLGTATNKATNAGQTLRGRAILVLIDGIPQSTPLMNGVRDLRTIDPNVVERIEVIKGATSIYGNGSGGGIINYITKNASVNQKIAGQTNIGTTLNPIHSDGTMGYRVSQYFSGNASRKLSFNVGGTIDYTGLQRDGEGLPLGQTDGLSNSYQYNAFTKVGYQLDSHSSLSGFYNYFNSTQHAKYVSETGVYGESPTIGVRGEEPGEPAGTPFNHNAMLSYSKDNVFGNSQLDVTAYINSFQSMNRYVAKSSSWYGPGQTMINSRKKGLRLNMNTPVQLGGISTAITYGIDLLNDVTYQDLTDGRVYIPKMNMSNIAPYVQVKADLLENLIFKGGLRYENATVRVKDFNTIATGADGSGSIFVAGGKIPYNATMFNAGLRYNKYNFFNPFVSFSQGFAINELGRILRRATENTIDNLETDPIITNNYEAGFSSSIGIFNLSAAYYISTSKLGVNLVDVGGYLTPQREPEDVRGYEVALDARLSPQWTVGGSYAYVEGEAKFDDGSKVYLNGSRIAPPKATGYLYYRPNSKLNVQLFWVHTGSRDRFEVNPKTSKYNNSEGPVKSVDLFNLSSSYRVNKQWNIGFGVENLLNKTYHPTVSQYRGLNEDYVRGPGMQTSLNLSYKF</sequence>
<dbReference type="RefSeq" id="WP_079640660.1">
    <property type="nucleotide sequence ID" value="NZ_FUZF01000001.1"/>
</dbReference>
<gene>
    <name evidence="13" type="ORF">SAMN05660841_00309</name>
</gene>
<dbReference type="InterPro" id="IPR039426">
    <property type="entry name" value="TonB-dep_rcpt-like"/>
</dbReference>
<keyword evidence="3 8" id="KW-1134">Transmembrane beta strand</keyword>
<keyword evidence="10" id="KW-0732">Signal</keyword>
<keyword evidence="2 8" id="KW-0813">Transport</keyword>
<dbReference type="GO" id="GO:0015344">
    <property type="term" value="F:siderophore uptake transmembrane transporter activity"/>
    <property type="evidence" value="ECO:0007669"/>
    <property type="project" value="TreeGrafter"/>
</dbReference>
<evidence type="ECO:0000256" key="8">
    <source>
        <dbReference type="PROSITE-ProRule" id="PRU01360"/>
    </source>
</evidence>
<comment type="subcellular location">
    <subcellularLocation>
        <location evidence="1 8">Cell outer membrane</location>
        <topology evidence="1 8">Multi-pass membrane protein</topology>
    </subcellularLocation>
</comment>
<evidence type="ECO:0000256" key="1">
    <source>
        <dbReference type="ARBA" id="ARBA00004571"/>
    </source>
</evidence>
<organism evidence="13 14">
    <name type="scientific">Sphingobacterium nematocida</name>
    <dbReference type="NCBI Taxonomy" id="1513896"/>
    <lineage>
        <taxon>Bacteria</taxon>
        <taxon>Pseudomonadati</taxon>
        <taxon>Bacteroidota</taxon>
        <taxon>Sphingobacteriia</taxon>
        <taxon>Sphingobacteriales</taxon>
        <taxon>Sphingobacteriaceae</taxon>
        <taxon>Sphingobacterium</taxon>
    </lineage>
</organism>
<evidence type="ECO:0000256" key="7">
    <source>
        <dbReference type="ARBA" id="ARBA00023237"/>
    </source>
</evidence>
<feature type="domain" description="TonB-dependent receptor plug" evidence="12">
    <location>
        <begin position="132"/>
        <end position="235"/>
    </location>
</feature>
<keyword evidence="14" id="KW-1185">Reference proteome</keyword>
<evidence type="ECO:0000256" key="10">
    <source>
        <dbReference type="SAM" id="SignalP"/>
    </source>
</evidence>
<dbReference type="STRING" id="1513896.SAMN05660841_00309"/>
<dbReference type="SUPFAM" id="SSF56935">
    <property type="entry name" value="Porins"/>
    <property type="match status" value="1"/>
</dbReference>
<evidence type="ECO:0000259" key="11">
    <source>
        <dbReference type="Pfam" id="PF00593"/>
    </source>
</evidence>
<dbReference type="InterPro" id="IPR000531">
    <property type="entry name" value="Beta-barrel_TonB"/>
</dbReference>
<dbReference type="InterPro" id="IPR012910">
    <property type="entry name" value="Plug_dom"/>
</dbReference>
<dbReference type="PANTHER" id="PTHR30069:SF42">
    <property type="entry name" value="FERRIC AEROBACTIN RECEPTOR"/>
    <property type="match status" value="1"/>
</dbReference>
<accession>A0A1T5AZS1</accession>
<dbReference type="PANTHER" id="PTHR30069">
    <property type="entry name" value="TONB-DEPENDENT OUTER MEMBRANE RECEPTOR"/>
    <property type="match status" value="1"/>
</dbReference>
<dbReference type="EMBL" id="FUZF01000001">
    <property type="protein sequence ID" value="SKB40260.1"/>
    <property type="molecule type" value="Genomic_DNA"/>
</dbReference>
<keyword evidence="6 8" id="KW-0472">Membrane</keyword>
<keyword evidence="7 8" id="KW-0998">Cell outer membrane</keyword>
<dbReference type="Gene3D" id="2.170.130.10">
    <property type="entry name" value="TonB-dependent receptor, plug domain"/>
    <property type="match status" value="1"/>
</dbReference>
<dbReference type="OrthoDB" id="8670144at2"/>
<protein>
    <submittedName>
        <fullName evidence="13">Iron complex outermembrane recepter protein</fullName>
    </submittedName>
</protein>
<evidence type="ECO:0000256" key="5">
    <source>
        <dbReference type="ARBA" id="ARBA00023077"/>
    </source>
</evidence>
<evidence type="ECO:0000256" key="2">
    <source>
        <dbReference type="ARBA" id="ARBA00022448"/>
    </source>
</evidence>
<dbReference type="InterPro" id="IPR036942">
    <property type="entry name" value="Beta-barrel_TonB_sf"/>
</dbReference>
<evidence type="ECO:0000313" key="13">
    <source>
        <dbReference type="EMBL" id="SKB40260.1"/>
    </source>
</evidence>
<proteinExistence type="inferred from homology"/>
<evidence type="ECO:0000256" key="4">
    <source>
        <dbReference type="ARBA" id="ARBA00022692"/>
    </source>
</evidence>
<reference evidence="14" key="1">
    <citation type="submission" date="2017-02" db="EMBL/GenBank/DDBJ databases">
        <authorList>
            <person name="Varghese N."/>
            <person name="Submissions S."/>
        </authorList>
    </citation>
    <scope>NUCLEOTIDE SEQUENCE [LARGE SCALE GENOMIC DNA]</scope>
    <source>
        <strain evidence="14">DSM 24091</strain>
    </source>
</reference>
<evidence type="ECO:0000313" key="14">
    <source>
        <dbReference type="Proteomes" id="UP000190150"/>
    </source>
</evidence>
<dbReference type="InterPro" id="IPR037066">
    <property type="entry name" value="Plug_dom_sf"/>
</dbReference>
<feature type="chain" id="PRO_5012752647" evidence="10">
    <location>
        <begin position="36"/>
        <end position="788"/>
    </location>
</feature>
<keyword evidence="5 9" id="KW-0798">TonB box</keyword>
<dbReference type="PROSITE" id="PS52016">
    <property type="entry name" value="TONB_DEPENDENT_REC_3"/>
    <property type="match status" value="1"/>
</dbReference>
<evidence type="ECO:0000256" key="9">
    <source>
        <dbReference type="RuleBase" id="RU003357"/>
    </source>
</evidence>
<name>A0A1T5AZS1_9SPHI</name>
<evidence type="ECO:0000256" key="3">
    <source>
        <dbReference type="ARBA" id="ARBA00022452"/>
    </source>
</evidence>
<evidence type="ECO:0000256" key="6">
    <source>
        <dbReference type="ARBA" id="ARBA00023136"/>
    </source>
</evidence>
<dbReference type="Pfam" id="PF00593">
    <property type="entry name" value="TonB_dep_Rec_b-barrel"/>
    <property type="match status" value="1"/>
</dbReference>